<name>A0A4R6A0Y2_9RHOB</name>
<protein>
    <submittedName>
        <fullName evidence="7">OmpA family protein</fullName>
    </submittedName>
</protein>
<evidence type="ECO:0000256" key="5">
    <source>
        <dbReference type="SAM" id="SignalP"/>
    </source>
</evidence>
<dbReference type="InterPro" id="IPR050330">
    <property type="entry name" value="Bact_OuterMem_StrucFunc"/>
</dbReference>
<comment type="subcellular location">
    <subcellularLocation>
        <location evidence="1">Cell outer membrane</location>
    </subcellularLocation>
</comment>
<evidence type="ECO:0000256" key="2">
    <source>
        <dbReference type="ARBA" id="ARBA00023136"/>
    </source>
</evidence>
<comment type="caution">
    <text evidence="7">The sequence shown here is derived from an EMBL/GenBank/DDBJ whole genome shotgun (WGS) entry which is preliminary data.</text>
</comment>
<dbReference type="PROSITE" id="PS51123">
    <property type="entry name" value="OMPA_2"/>
    <property type="match status" value="1"/>
</dbReference>
<dbReference type="OrthoDB" id="9810367at2"/>
<dbReference type="EMBL" id="SNAA01000017">
    <property type="protein sequence ID" value="TDL76315.1"/>
    <property type="molecule type" value="Genomic_DNA"/>
</dbReference>
<dbReference type="PRINTS" id="PR01021">
    <property type="entry name" value="OMPADOMAIN"/>
</dbReference>
<gene>
    <name evidence="7" type="ORF">E2L08_13820</name>
</gene>
<evidence type="ECO:0000256" key="1">
    <source>
        <dbReference type="ARBA" id="ARBA00004442"/>
    </source>
</evidence>
<dbReference type="SUPFAM" id="SSF103088">
    <property type="entry name" value="OmpA-like"/>
    <property type="match status" value="1"/>
</dbReference>
<dbReference type="PROSITE" id="PS51257">
    <property type="entry name" value="PROKAR_LIPOPROTEIN"/>
    <property type="match status" value="1"/>
</dbReference>
<feature type="chain" id="PRO_5020303231" evidence="5">
    <location>
        <begin position="20"/>
        <end position="216"/>
    </location>
</feature>
<dbReference type="PANTHER" id="PTHR30329:SF21">
    <property type="entry name" value="LIPOPROTEIN YIAD-RELATED"/>
    <property type="match status" value="1"/>
</dbReference>
<dbReference type="Gene3D" id="3.30.1330.60">
    <property type="entry name" value="OmpA-like domain"/>
    <property type="match status" value="1"/>
</dbReference>
<reference evidence="7 8" key="1">
    <citation type="submission" date="2019-03" db="EMBL/GenBank/DDBJ databases">
        <title>Primorskyibacter sp. SS33 isolated from sediments.</title>
        <authorList>
            <person name="Xunke S."/>
        </authorList>
    </citation>
    <scope>NUCLEOTIDE SEQUENCE [LARGE SCALE GENOMIC DNA]</scope>
    <source>
        <strain evidence="7 8">SS33</strain>
    </source>
</reference>
<dbReference type="RefSeq" id="WP_133397684.1">
    <property type="nucleotide sequence ID" value="NZ_SNAA01000017.1"/>
</dbReference>
<feature type="domain" description="OmpA-like" evidence="6">
    <location>
        <begin position="62"/>
        <end position="178"/>
    </location>
</feature>
<dbReference type="CDD" id="cd07185">
    <property type="entry name" value="OmpA_C-like"/>
    <property type="match status" value="1"/>
</dbReference>
<evidence type="ECO:0000313" key="7">
    <source>
        <dbReference type="EMBL" id="TDL76315.1"/>
    </source>
</evidence>
<dbReference type="Pfam" id="PF00691">
    <property type="entry name" value="OmpA"/>
    <property type="match status" value="1"/>
</dbReference>
<dbReference type="Proteomes" id="UP000295701">
    <property type="component" value="Unassembled WGS sequence"/>
</dbReference>
<dbReference type="InterPro" id="IPR006664">
    <property type="entry name" value="OMP_bac"/>
</dbReference>
<accession>A0A4R6A0Y2</accession>
<dbReference type="GO" id="GO:0009279">
    <property type="term" value="C:cell outer membrane"/>
    <property type="evidence" value="ECO:0007669"/>
    <property type="project" value="UniProtKB-SubCell"/>
</dbReference>
<dbReference type="AlphaFoldDB" id="A0A4R6A0Y2"/>
<keyword evidence="8" id="KW-1185">Reference proteome</keyword>
<dbReference type="InterPro" id="IPR036737">
    <property type="entry name" value="OmpA-like_sf"/>
</dbReference>
<dbReference type="InterPro" id="IPR006665">
    <property type="entry name" value="OmpA-like"/>
</dbReference>
<sequence length="216" mass="22903">MSAKAPTLLAALLALAACADVPVGERWGAPVGASLDEGRFGAATANNMAVQSGRIGQVEGLNARFSSEIDPMVNFAFDSDVLSAEAYATVARQASWIRQFPEVTFRVFGHTDLVGSDAYNKALGLRRAKSVVDALIANGVRRDRLAAMVSFGESRPLIATQGRAEANRRTVTEVSGFVGRRGTLLNGKYAEVIFREYVESAVALPPADDGGLNVVE</sequence>
<evidence type="ECO:0000259" key="6">
    <source>
        <dbReference type="PROSITE" id="PS51123"/>
    </source>
</evidence>
<dbReference type="PANTHER" id="PTHR30329">
    <property type="entry name" value="STATOR ELEMENT OF FLAGELLAR MOTOR COMPLEX"/>
    <property type="match status" value="1"/>
</dbReference>
<evidence type="ECO:0000256" key="3">
    <source>
        <dbReference type="ARBA" id="ARBA00023237"/>
    </source>
</evidence>
<evidence type="ECO:0000256" key="4">
    <source>
        <dbReference type="PROSITE-ProRule" id="PRU00473"/>
    </source>
</evidence>
<organism evidence="7 8">
    <name type="scientific">Palleronia sediminis</name>
    <dbReference type="NCBI Taxonomy" id="2547833"/>
    <lineage>
        <taxon>Bacteria</taxon>
        <taxon>Pseudomonadati</taxon>
        <taxon>Pseudomonadota</taxon>
        <taxon>Alphaproteobacteria</taxon>
        <taxon>Rhodobacterales</taxon>
        <taxon>Roseobacteraceae</taxon>
        <taxon>Palleronia</taxon>
    </lineage>
</organism>
<keyword evidence="5" id="KW-0732">Signal</keyword>
<feature type="signal peptide" evidence="5">
    <location>
        <begin position="1"/>
        <end position="19"/>
    </location>
</feature>
<evidence type="ECO:0000313" key="8">
    <source>
        <dbReference type="Proteomes" id="UP000295701"/>
    </source>
</evidence>
<proteinExistence type="predicted"/>
<keyword evidence="3" id="KW-0998">Cell outer membrane</keyword>
<keyword evidence="2 4" id="KW-0472">Membrane</keyword>